<dbReference type="EMBL" id="JH930469">
    <property type="protein sequence ID" value="EKM59095.1"/>
    <property type="molecule type" value="Genomic_DNA"/>
</dbReference>
<reference evidence="5 6" key="1">
    <citation type="journal article" date="2012" name="BMC Genomics">
        <title>Comparative genomics of the white-rot fungi, Phanerochaete carnosa and P. chrysosporium, to elucidate the genetic basis of the distinct wood types they colonize.</title>
        <authorList>
            <person name="Suzuki H."/>
            <person name="MacDonald J."/>
            <person name="Syed K."/>
            <person name="Salamov A."/>
            <person name="Hori C."/>
            <person name="Aerts A."/>
            <person name="Henrissat B."/>
            <person name="Wiebenga A."/>
            <person name="vanKuyk P.A."/>
            <person name="Barry K."/>
            <person name="Lindquist E."/>
            <person name="LaButti K."/>
            <person name="Lapidus A."/>
            <person name="Lucas S."/>
            <person name="Coutinho P."/>
            <person name="Gong Y."/>
            <person name="Samejima M."/>
            <person name="Mahadevan R."/>
            <person name="Abou-Zaid M."/>
            <person name="de Vries R.P."/>
            <person name="Igarashi K."/>
            <person name="Yadav J.S."/>
            <person name="Grigoriev I.V."/>
            <person name="Master E.R."/>
        </authorList>
    </citation>
    <scope>NUCLEOTIDE SEQUENCE [LARGE SCALE GENOMIC DNA]</scope>
    <source>
        <strain evidence="5 6">HHB-10118-sp</strain>
    </source>
</reference>
<evidence type="ECO:0000259" key="4">
    <source>
        <dbReference type="Pfam" id="PF02854"/>
    </source>
</evidence>
<dbReference type="RefSeq" id="XP_007391668.1">
    <property type="nucleotide sequence ID" value="XM_007391606.1"/>
</dbReference>
<dbReference type="PANTHER" id="PTHR23253:SF9">
    <property type="entry name" value="EUKARYOTIC TRANSLATION INITIATION FACTOR 4 GAMMA 2"/>
    <property type="match status" value="1"/>
</dbReference>
<comment type="similarity">
    <text evidence="1">Belongs to the eukaryotic initiation factor 4G family.</text>
</comment>
<organism evidence="5 6">
    <name type="scientific">Phanerochaete carnosa (strain HHB-10118-sp)</name>
    <name type="common">White-rot fungus</name>
    <name type="synonym">Peniophora carnosa</name>
    <dbReference type="NCBI Taxonomy" id="650164"/>
    <lineage>
        <taxon>Eukaryota</taxon>
        <taxon>Fungi</taxon>
        <taxon>Dikarya</taxon>
        <taxon>Basidiomycota</taxon>
        <taxon>Agaricomycotina</taxon>
        <taxon>Agaricomycetes</taxon>
        <taxon>Polyporales</taxon>
        <taxon>Phanerochaetaceae</taxon>
        <taxon>Phanerochaete</taxon>
    </lineage>
</organism>
<proteinExistence type="inferred from homology"/>
<dbReference type="PANTHER" id="PTHR23253">
    <property type="entry name" value="EUKARYOTIC TRANSLATION INITIATION FACTOR 4 GAMMA"/>
    <property type="match status" value="1"/>
</dbReference>
<keyword evidence="6" id="KW-1185">Reference proteome</keyword>
<dbReference type="InterPro" id="IPR016024">
    <property type="entry name" value="ARM-type_fold"/>
</dbReference>
<dbReference type="OrthoDB" id="514777at2759"/>
<evidence type="ECO:0000313" key="6">
    <source>
        <dbReference type="Proteomes" id="UP000008370"/>
    </source>
</evidence>
<dbReference type="Pfam" id="PF02854">
    <property type="entry name" value="MIF4G"/>
    <property type="match status" value="1"/>
</dbReference>
<dbReference type="AlphaFoldDB" id="K5WI94"/>
<dbReference type="SUPFAM" id="SSF48371">
    <property type="entry name" value="ARM repeat"/>
    <property type="match status" value="1"/>
</dbReference>
<dbReference type="Proteomes" id="UP000008370">
    <property type="component" value="Unassembled WGS sequence"/>
</dbReference>
<keyword evidence="3" id="KW-0648">Protein biosynthesis</keyword>
<dbReference type="HOGENOM" id="CLU_1175785_0_0_1"/>
<protein>
    <recommendedName>
        <fullName evidence="4">MIF4G domain-containing protein</fullName>
    </recommendedName>
</protein>
<dbReference type="GO" id="GO:0016281">
    <property type="term" value="C:eukaryotic translation initiation factor 4F complex"/>
    <property type="evidence" value="ECO:0007669"/>
    <property type="project" value="TreeGrafter"/>
</dbReference>
<feature type="domain" description="MIF4G" evidence="4">
    <location>
        <begin position="3"/>
        <end position="206"/>
    </location>
</feature>
<evidence type="ECO:0000313" key="5">
    <source>
        <dbReference type="EMBL" id="EKM59095.1"/>
    </source>
</evidence>
<dbReference type="InterPro" id="IPR003890">
    <property type="entry name" value="MIF4G-like_typ-3"/>
</dbReference>
<dbReference type="STRING" id="650164.K5WI94"/>
<dbReference type="KEGG" id="pco:PHACADRAFT_249308"/>
<evidence type="ECO:0000256" key="2">
    <source>
        <dbReference type="ARBA" id="ARBA00022540"/>
    </source>
</evidence>
<sequence length="236" mass="26211">MTPDNIGPIAREIAQWIDLTTRGNDCVTLQQIIDLVYDKATSDQESARVCSLLCRQLTGKIPAKFRRPGDRDYEGGPVFRNYLLNKCLREAESIRSKIDSATQGPEESGATEILSGDEEDALSIAHQCGYAAVHFIGELVVVGVLANDDAFHCLNSIVTEYEIEYKAPSDQQARFVCAFLLTVGPHLHRANDNVNKRMNPYITFVKRVDFASRSARTAALVEKFSQMQRDGWPAAA</sequence>
<keyword evidence="2" id="KW-0396">Initiation factor</keyword>
<accession>K5WI94</accession>
<evidence type="ECO:0000256" key="3">
    <source>
        <dbReference type="ARBA" id="ARBA00022917"/>
    </source>
</evidence>
<dbReference type="GO" id="GO:0003743">
    <property type="term" value="F:translation initiation factor activity"/>
    <property type="evidence" value="ECO:0007669"/>
    <property type="project" value="UniProtKB-KW"/>
</dbReference>
<dbReference type="InParanoid" id="K5WI94"/>
<dbReference type="GeneID" id="18914631"/>
<gene>
    <name evidence="5" type="ORF">PHACADRAFT_249308</name>
</gene>
<name>K5WI94_PHACS</name>
<evidence type="ECO:0000256" key="1">
    <source>
        <dbReference type="ARBA" id="ARBA00005775"/>
    </source>
</evidence>
<dbReference type="Gene3D" id="1.25.40.180">
    <property type="match status" value="1"/>
</dbReference>
<dbReference type="GO" id="GO:0003729">
    <property type="term" value="F:mRNA binding"/>
    <property type="evidence" value="ECO:0007669"/>
    <property type="project" value="TreeGrafter"/>
</dbReference>